<gene>
    <name evidence="1" type="ORF">METZ01_LOCUS281560</name>
</gene>
<proteinExistence type="predicted"/>
<sequence>MSIELQNTAKKKAVYVEKVCRKFQYVVLAYG</sequence>
<accession>A0A382KWB0</accession>
<evidence type="ECO:0000313" key="1">
    <source>
        <dbReference type="EMBL" id="SVC28706.1"/>
    </source>
</evidence>
<reference evidence="1" key="1">
    <citation type="submission" date="2018-05" db="EMBL/GenBank/DDBJ databases">
        <authorList>
            <person name="Lanie J.A."/>
            <person name="Ng W.-L."/>
            <person name="Kazmierczak K.M."/>
            <person name="Andrzejewski T.M."/>
            <person name="Davidsen T.M."/>
            <person name="Wayne K.J."/>
            <person name="Tettelin H."/>
            <person name="Glass J.I."/>
            <person name="Rusch D."/>
            <person name="Podicherti R."/>
            <person name="Tsui H.-C.T."/>
            <person name="Winkler M.E."/>
        </authorList>
    </citation>
    <scope>NUCLEOTIDE SEQUENCE</scope>
</reference>
<protein>
    <submittedName>
        <fullName evidence="1">Uncharacterized protein</fullName>
    </submittedName>
</protein>
<dbReference type="EMBL" id="UINC01083214">
    <property type="protein sequence ID" value="SVC28706.1"/>
    <property type="molecule type" value="Genomic_DNA"/>
</dbReference>
<name>A0A382KWB0_9ZZZZ</name>
<organism evidence="1">
    <name type="scientific">marine metagenome</name>
    <dbReference type="NCBI Taxonomy" id="408172"/>
    <lineage>
        <taxon>unclassified sequences</taxon>
        <taxon>metagenomes</taxon>
        <taxon>ecological metagenomes</taxon>
    </lineage>
</organism>
<dbReference type="AlphaFoldDB" id="A0A382KWB0"/>